<dbReference type="InterPro" id="IPR011990">
    <property type="entry name" value="TPR-like_helical_dom_sf"/>
</dbReference>
<evidence type="ECO:0000313" key="4">
    <source>
        <dbReference type="Proteomes" id="UP000308018"/>
    </source>
</evidence>
<dbReference type="AlphaFoldDB" id="A0A2N7NP73"/>
<sequence length="271" mass="30636">MGKVIGLESIFKAGVIVLLTQQVMGCVSSPKSVSILSTEHEPIYSFEEKSCSKDIKASDYYSNPKALNSLLDWHLTSPEVSNPACMNNIGWIYHFIERDYPKAQEWYKQAVAQGNLDAIYNLALSYDSQSPTLGNYEMAFSLYKQAAEQNHMYAQNNLAQMYERGHGTPTNFTKAKYWFEKSSNQFYSLAFVHLGYLYEYGYGVGQDYEQAKRYYKQAVQLEDAKGELRLALLYLRGQGGAVDKEKAILLLQSSASKGNSYAKYHLSLLSS</sequence>
<reference evidence="3" key="1">
    <citation type="submission" date="2016-07" db="EMBL/GenBank/DDBJ databases">
        <title>Nontailed viruses are major unrecognized killers of bacteria in the ocean.</title>
        <authorList>
            <person name="Kauffman K."/>
            <person name="Hussain F."/>
            <person name="Yang J."/>
            <person name="Arevalo P."/>
            <person name="Brown J."/>
            <person name="Cutler M."/>
            <person name="Kelly L."/>
            <person name="Polz M.F."/>
        </authorList>
    </citation>
    <scope>NUCLEOTIDE SEQUENCE [LARGE SCALE GENOMIC DNA]</scope>
    <source>
        <strain evidence="3">10N.222.48.A2</strain>
    </source>
</reference>
<proteinExistence type="predicted"/>
<gene>
    <name evidence="1" type="ORF">BCS92_00930</name>
    <name evidence="2" type="ORF">FC057_16435</name>
</gene>
<comment type="caution">
    <text evidence="1">The sequence shown here is derived from an EMBL/GenBank/DDBJ whole genome shotgun (WGS) entry which is preliminary data.</text>
</comment>
<name>A0A2N7NP73_9VIBR</name>
<dbReference type="EMBL" id="MDBP01000002">
    <property type="protein sequence ID" value="PMP18683.1"/>
    <property type="molecule type" value="Genomic_DNA"/>
</dbReference>
<dbReference type="SMART" id="SM00671">
    <property type="entry name" value="SEL1"/>
    <property type="match status" value="5"/>
</dbReference>
<evidence type="ECO:0000313" key="1">
    <source>
        <dbReference type="EMBL" id="PMP18683.1"/>
    </source>
</evidence>
<dbReference type="InterPro" id="IPR006597">
    <property type="entry name" value="Sel1-like"/>
</dbReference>
<protein>
    <submittedName>
        <fullName evidence="2">Sel1 repeat family protein</fullName>
    </submittedName>
</protein>
<reference evidence="1" key="3">
    <citation type="journal article" date="2018" name="Nature">
        <title>A major lineage of non-tailed dsDNA viruses as unrecognized killers of marine bacteria.</title>
        <authorList>
            <person name="Kauffman K.M."/>
            <person name="Hussain F.A."/>
            <person name="Yang J."/>
            <person name="Arevalo P."/>
            <person name="Brown J.M."/>
            <person name="Chang W.K."/>
            <person name="VanInsberghe D."/>
            <person name="Elsherbini J."/>
            <person name="Sharma R.S."/>
            <person name="Cutler M.B."/>
            <person name="Kelly L."/>
            <person name="Polz M.F."/>
        </authorList>
    </citation>
    <scope>NUCLEOTIDE SEQUENCE</scope>
    <source>
        <strain evidence="1">10N.222.48.A2</strain>
    </source>
</reference>
<accession>A0A2N7NP73</accession>
<organism evidence="1 3">
    <name type="scientific">Vibrio tasmaniensis</name>
    <dbReference type="NCBI Taxonomy" id="212663"/>
    <lineage>
        <taxon>Bacteria</taxon>
        <taxon>Pseudomonadati</taxon>
        <taxon>Pseudomonadota</taxon>
        <taxon>Gammaproteobacteria</taxon>
        <taxon>Vibrionales</taxon>
        <taxon>Vibrionaceae</taxon>
        <taxon>Vibrio</taxon>
    </lineage>
</organism>
<dbReference type="Gene3D" id="1.25.40.10">
    <property type="entry name" value="Tetratricopeptide repeat domain"/>
    <property type="match status" value="2"/>
</dbReference>
<dbReference type="PANTHER" id="PTHR11102:SF160">
    <property type="entry name" value="ERAD-ASSOCIATED E3 UBIQUITIN-PROTEIN LIGASE COMPONENT HRD3"/>
    <property type="match status" value="1"/>
</dbReference>
<dbReference type="Proteomes" id="UP000235579">
    <property type="component" value="Unassembled WGS sequence"/>
</dbReference>
<dbReference type="SUPFAM" id="SSF81901">
    <property type="entry name" value="HCP-like"/>
    <property type="match status" value="1"/>
</dbReference>
<dbReference type="PANTHER" id="PTHR11102">
    <property type="entry name" value="SEL-1-LIKE PROTEIN"/>
    <property type="match status" value="1"/>
</dbReference>
<dbReference type="Proteomes" id="UP000308018">
    <property type="component" value="Unassembled WGS sequence"/>
</dbReference>
<dbReference type="InterPro" id="IPR050767">
    <property type="entry name" value="Sel1_AlgK"/>
</dbReference>
<reference evidence="1" key="2">
    <citation type="submission" date="2016-07" db="EMBL/GenBank/DDBJ databases">
        <authorList>
            <person name="Wan K."/>
            <person name="Booth B."/>
            <person name="Spirohn K."/>
            <person name="Hao T."/>
            <person name="Hu Y."/>
            <person name="Calderwood M."/>
            <person name="Hill D."/>
            <person name="Mohr S."/>
            <person name="Vidal M."/>
            <person name="Celniker S."/>
            <person name="Perrimon N."/>
        </authorList>
    </citation>
    <scope>NUCLEOTIDE SEQUENCE</scope>
    <source>
        <strain evidence="1">10N.222.48.A2</strain>
    </source>
</reference>
<dbReference type="EMBL" id="SYVV01000029">
    <property type="protein sequence ID" value="TKG30715.1"/>
    <property type="molecule type" value="Genomic_DNA"/>
</dbReference>
<dbReference type="Pfam" id="PF08238">
    <property type="entry name" value="Sel1"/>
    <property type="match status" value="5"/>
</dbReference>
<reference evidence="2 4" key="4">
    <citation type="submission" date="2019-04" db="EMBL/GenBank/DDBJ databases">
        <title>A reverse ecology approach based on a biological definition of microbial populations.</title>
        <authorList>
            <person name="Arevalo P."/>
            <person name="Vaninsberghe D."/>
            <person name="Elsherbini J."/>
            <person name="Gore J."/>
            <person name="Polz M."/>
        </authorList>
    </citation>
    <scope>NUCLEOTIDE SEQUENCE [LARGE SCALE GENOMIC DNA]</scope>
    <source>
        <strain evidence="2 4">10N.222.45.A8</strain>
    </source>
</reference>
<evidence type="ECO:0000313" key="2">
    <source>
        <dbReference type="EMBL" id="TKG30715.1"/>
    </source>
</evidence>
<evidence type="ECO:0000313" key="3">
    <source>
        <dbReference type="Proteomes" id="UP000235579"/>
    </source>
</evidence>
<dbReference type="RefSeq" id="WP_009846498.1">
    <property type="nucleotide sequence ID" value="NZ_MDBP01000002.1"/>
</dbReference>